<protein>
    <submittedName>
        <fullName evidence="1">Uncharacterized protein</fullName>
    </submittedName>
</protein>
<dbReference type="EMBL" id="CP095338">
    <property type="protein sequence ID" value="XAG22652.1"/>
    <property type="molecule type" value="Genomic_DNA"/>
</dbReference>
<name>A0AAU6SRL5_UNCXX</name>
<sequence length="50" mass="5701">MRGFVLNQISSKKIGVDESKVEKIIEQVNTAVLDASQYTDWEVKSNFMHS</sequence>
<reference evidence="1" key="1">
    <citation type="submission" date="2022-03" db="EMBL/GenBank/DDBJ databases">
        <title>Sea Food Isolates.</title>
        <authorList>
            <person name="Li c."/>
        </authorList>
    </citation>
    <scope>NUCLEOTIDE SEQUENCE</scope>
    <source>
        <strain evidence="1">19PA01SH03</strain>
    </source>
</reference>
<evidence type="ECO:0000313" key="1">
    <source>
        <dbReference type="EMBL" id="XAG22652.1"/>
    </source>
</evidence>
<accession>A0AAU6SRL5</accession>
<proteinExistence type="predicted"/>
<organism evidence="1">
    <name type="scientific">bacterium 19PA01SH03</name>
    <dbReference type="NCBI Taxonomy" id="2920705"/>
    <lineage>
        <taxon>Bacteria</taxon>
    </lineage>
</organism>
<dbReference type="AlphaFoldDB" id="A0AAU6SRL5"/>
<gene>
    <name evidence="1" type="ORF">MRN70_08515</name>
</gene>